<feature type="compositionally biased region" description="Basic and acidic residues" evidence="3">
    <location>
        <begin position="313"/>
        <end position="322"/>
    </location>
</feature>
<dbReference type="GO" id="GO:0016020">
    <property type="term" value="C:membrane"/>
    <property type="evidence" value="ECO:0007669"/>
    <property type="project" value="TreeGrafter"/>
</dbReference>
<dbReference type="InterPro" id="IPR057326">
    <property type="entry name" value="KR_dom"/>
</dbReference>
<dbReference type="PROSITE" id="PS00061">
    <property type="entry name" value="ADH_SHORT"/>
    <property type="match status" value="1"/>
</dbReference>
<dbReference type="RefSeq" id="WP_165111653.1">
    <property type="nucleotide sequence ID" value="NZ_JAALAA010000011.1"/>
</dbReference>
<dbReference type="SUPFAM" id="SSF51735">
    <property type="entry name" value="NAD(P)-binding Rossmann-fold domains"/>
    <property type="match status" value="1"/>
</dbReference>
<keyword evidence="2" id="KW-0560">Oxidoreductase</keyword>
<feature type="region of interest" description="Disordered" evidence="3">
    <location>
        <begin position="303"/>
        <end position="322"/>
    </location>
</feature>
<dbReference type="InterPro" id="IPR002347">
    <property type="entry name" value="SDR_fam"/>
</dbReference>
<gene>
    <name evidence="5" type="ORF">G5C66_14375</name>
</gene>
<evidence type="ECO:0000313" key="5">
    <source>
        <dbReference type="EMBL" id="NGN93925.1"/>
    </source>
</evidence>
<evidence type="ECO:0000256" key="2">
    <source>
        <dbReference type="ARBA" id="ARBA00023002"/>
    </source>
</evidence>
<dbReference type="AlphaFoldDB" id="A0A6M1QVH1"/>
<evidence type="ECO:0000259" key="4">
    <source>
        <dbReference type="SMART" id="SM00822"/>
    </source>
</evidence>
<keyword evidence="6" id="KW-1185">Reference proteome</keyword>
<dbReference type="PRINTS" id="PR00081">
    <property type="entry name" value="GDHRDH"/>
</dbReference>
<dbReference type="PANTHER" id="PTHR44196">
    <property type="entry name" value="DEHYDROGENASE/REDUCTASE SDR FAMILY MEMBER 7B"/>
    <property type="match status" value="1"/>
</dbReference>
<reference evidence="5 6" key="1">
    <citation type="submission" date="2020-02" db="EMBL/GenBank/DDBJ databases">
        <title>Whole-genome analyses of novel actinobacteria.</title>
        <authorList>
            <person name="Sahin N."/>
        </authorList>
    </citation>
    <scope>NUCLEOTIDE SEQUENCE [LARGE SCALE GENOMIC DNA]</scope>
    <source>
        <strain evidence="5 6">KC13</strain>
    </source>
</reference>
<dbReference type="InterPro" id="IPR036291">
    <property type="entry name" value="NAD(P)-bd_dom_sf"/>
</dbReference>
<dbReference type="InterPro" id="IPR020904">
    <property type="entry name" value="Sc_DH/Rdtase_CS"/>
</dbReference>
<name>A0A6M1QVH1_9ACTN</name>
<protein>
    <submittedName>
        <fullName evidence="5">SDR family NAD(P)-dependent oxidoreductase</fullName>
    </submittedName>
</protein>
<dbReference type="Proteomes" id="UP000483261">
    <property type="component" value="Unassembled WGS sequence"/>
</dbReference>
<sequence>MAITLVTGASSGIGLAVVRLAATRGDHVVLVARGRESLDAAARGCVRLGAASTMVLPLDVGDDDAVRECVGEVLDRHGQLDTVIHCAGVVALGRTESLPSELFEGVLRTNLLGSVNVARHVVPVLRSQGSGTLLLVGSALGHITAPSMSAYVISKWGVRALARQLRLENRDRPGVAIVYVAPGGVDTPIYRHAANVIGHEGRPPLPVSSPERAARQILRRVDRGRGRPQLSVANEVIQLGHKMPILYDRVVAPVLGFLFTDLTRPVDPHPGNVLTTMNDENAMRGHRENAALGIVRNLVVRITRPGRGTARSSDPEPPRTSS</sequence>
<evidence type="ECO:0000313" key="6">
    <source>
        <dbReference type="Proteomes" id="UP000483261"/>
    </source>
</evidence>
<dbReference type="GO" id="GO:0016491">
    <property type="term" value="F:oxidoreductase activity"/>
    <property type="evidence" value="ECO:0007669"/>
    <property type="project" value="UniProtKB-KW"/>
</dbReference>
<comment type="similarity">
    <text evidence="1">Belongs to the short-chain dehydrogenases/reductases (SDR) family.</text>
</comment>
<dbReference type="Pfam" id="PF00106">
    <property type="entry name" value="adh_short"/>
    <property type="match status" value="1"/>
</dbReference>
<evidence type="ECO:0000256" key="3">
    <source>
        <dbReference type="SAM" id="MobiDB-lite"/>
    </source>
</evidence>
<organism evidence="5 6">
    <name type="scientific">Nocardioides turkmenicus</name>
    <dbReference type="NCBI Taxonomy" id="2711220"/>
    <lineage>
        <taxon>Bacteria</taxon>
        <taxon>Bacillati</taxon>
        <taxon>Actinomycetota</taxon>
        <taxon>Actinomycetes</taxon>
        <taxon>Propionibacteriales</taxon>
        <taxon>Nocardioidaceae</taxon>
        <taxon>Nocardioides</taxon>
    </lineage>
</organism>
<feature type="domain" description="Ketoreductase" evidence="4">
    <location>
        <begin position="2"/>
        <end position="184"/>
    </location>
</feature>
<comment type="caution">
    <text evidence="5">The sequence shown here is derived from an EMBL/GenBank/DDBJ whole genome shotgun (WGS) entry which is preliminary data.</text>
</comment>
<dbReference type="SMART" id="SM00822">
    <property type="entry name" value="PKS_KR"/>
    <property type="match status" value="1"/>
</dbReference>
<dbReference type="PANTHER" id="PTHR44196:SF1">
    <property type="entry name" value="DEHYDROGENASE_REDUCTASE SDR FAMILY MEMBER 7B"/>
    <property type="match status" value="1"/>
</dbReference>
<accession>A0A6M1QVH1</accession>
<dbReference type="EMBL" id="JAALAA010000011">
    <property type="protein sequence ID" value="NGN93925.1"/>
    <property type="molecule type" value="Genomic_DNA"/>
</dbReference>
<dbReference type="Gene3D" id="3.40.50.720">
    <property type="entry name" value="NAD(P)-binding Rossmann-like Domain"/>
    <property type="match status" value="1"/>
</dbReference>
<proteinExistence type="inferred from homology"/>
<evidence type="ECO:0000256" key="1">
    <source>
        <dbReference type="ARBA" id="ARBA00006484"/>
    </source>
</evidence>